<accession>A0A0C9Z1E8</accession>
<evidence type="ECO:0000313" key="2">
    <source>
        <dbReference type="Proteomes" id="UP000054018"/>
    </source>
</evidence>
<dbReference type="Proteomes" id="UP000054018">
    <property type="component" value="Unassembled WGS sequence"/>
</dbReference>
<gene>
    <name evidence="1" type="ORF">PISMIDRAFT_17747</name>
</gene>
<dbReference type="HOGENOM" id="CLU_2159407_0_0_1"/>
<reference evidence="2" key="2">
    <citation type="submission" date="2015-01" db="EMBL/GenBank/DDBJ databases">
        <title>Evolutionary Origins and Diversification of the Mycorrhizal Mutualists.</title>
        <authorList>
            <consortium name="DOE Joint Genome Institute"/>
            <consortium name="Mycorrhizal Genomics Consortium"/>
            <person name="Kohler A."/>
            <person name="Kuo A."/>
            <person name="Nagy L.G."/>
            <person name="Floudas D."/>
            <person name="Copeland A."/>
            <person name="Barry K.W."/>
            <person name="Cichocki N."/>
            <person name="Veneault-Fourrey C."/>
            <person name="LaButti K."/>
            <person name="Lindquist E.A."/>
            <person name="Lipzen A."/>
            <person name="Lundell T."/>
            <person name="Morin E."/>
            <person name="Murat C."/>
            <person name="Riley R."/>
            <person name="Ohm R."/>
            <person name="Sun H."/>
            <person name="Tunlid A."/>
            <person name="Henrissat B."/>
            <person name="Grigoriev I.V."/>
            <person name="Hibbett D.S."/>
            <person name="Martin F."/>
        </authorList>
    </citation>
    <scope>NUCLEOTIDE SEQUENCE [LARGE SCALE GENOMIC DNA]</scope>
    <source>
        <strain evidence="2">441</strain>
    </source>
</reference>
<keyword evidence="2" id="KW-1185">Reference proteome</keyword>
<protein>
    <submittedName>
        <fullName evidence="1">Uncharacterized protein</fullName>
    </submittedName>
</protein>
<reference evidence="1 2" key="1">
    <citation type="submission" date="2014-04" db="EMBL/GenBank/DDBJ databases">
        <authorList>
            <consortium name="DOE Joint Genome Institute"/>
            <person name="Kuo A."/>
            <person name="Kohler A."/>
            <person name="Costa M.D."/>
            <person name="Nagy L.G."/>
            <person name="Floudas D."/>
            <person name="Copeland A."/>
            <person name="Barry K.W."/>
            <person name="Cichocki N."/>
            <person name="Veneault-Fourrey C."/>
            <person name="LaButti K."/>
            <person name="Lindquist E.A."/>
            <person name="Lipzen A."/>
            <person name="Lundell T."/>
            <person name="Morin E."/>
            <person name="Murat C."/>
            <person name="Sun H."/>
            <person name="Tunlid A."/>
            <person name="Henrissat B."/>
            <person name="Grigoriev I.V."/>
            <person name="Hibbett D.S."/>
            <person name="Martin F."/>
            <person name="Nordberg H.P."/>
            <person name="Cantor M.N."/>
            <person name="Hua S.X."/>
        </authorList>
    </citation>
    <scope>NUCLEOTIDE SEQUENCE [LARGE SCALE GENOMIC DNA]</scope>
    <source>
        <strain evidence="1 2">441</strain>
    </source>
</reference>
<organism evidence="1 2">
    <name type="scientific">Pisolithus microcarpus 441</name>
    <dbReference type="NCBI Taxonomy" id="765257"/>
    <lineage>
        <taxon>Eukaryota</taxon>
        <taxon>Fungi</taxon>
        <taxon>Dikarya</taxon>
        <taxon>Basidiomycota</taxon>
        <taxon>Agaricomycotina</taxon>
        <taxon>Agaricomycetes</taxon>
        <taxon>Agaricomycetidae</taxon>
        <taxon>Boletales</taxon>
        <taxon>Sclerodermatineae</taxon>
        <taxon>Pisolithaceae</taxon>
        <taxon>Pisolithus</taxon>
    </lineage>
</organism>
<sequence>MPPLEIPHFLWSTIQTACNLENLQNPPRNWSIYPGESPKSPSQLVHLPWRIPKTPLTIGPFTLENPQNPPHNWSIYPGESPKSPSQLVHLPWRIPKIPLGIGPFILENPPK</sequence>
<name>A0A0C9Z1E8_9AGAM</name>
<dbReference type="AlphaFoldDB" id="A0A0C9Z1E8"/>
<proteinExistence type="predicted"/>
<dbReference type="EMBL" id="KN833974">
    <property type="protein sequence ID" value="KIK13788.1"/>
    <property type="molecule type" value="Genomic_DNA"/>
</dbReference>
<evidence type="ECO:0000313" key="1">
    <source>
        <dbReference type="EMBL" id="KIK13788.1"/>
    </source>
</evidence>